<dbReference type="RefSeq" id="WP_395112666.1">
    <property type="nucleotide sequence ID" value="NZ_JBIMSO010000012.1"/>
</dbReference>
<dbReference type="GO" id="GO:0016787">
    <property type="term" value="F:hydrolase activity"/>
    <property type="evidence" value="ECO:0007669"/>
    <property type="project" value="UniProtKB-KW"/>
</dbReference>
<evidence type="ECO:0000313" key="4">
    <source>
        <dbReference type="Proteomes" id="UP001609175"/>
    </source>
</evidence>
<organism evidence="3 4">
    <name type="scientific">Antrihabitans spumae</name>
    <dbReference type="NCBI Taxonomy" id="3373370"/>
    <lineage>
        <taxon>Bacteria</taxon>
        <taxon>Bacillati</taxon>
        <taxon>Actinomycetota</taxon>
        <taxon>Actinomycetes</taxon>
        <taxon>Mycobacteriales</taxon>
        <taxon>Nocardiaceae</taxon>
        <taxon>Antrihabitans</taxon>
    </lineage>
</organism>
<feature type="chain" id="PRO_5047463901" evidence="1">
    <location>
        <begin position="28"/>
        <end position="414"/>
    </location>
</feature>
<dbReference type="SUPFAM" id="SSF51261">
    <property type="entry name" value="Duplicated hybrid motif"/>
    <property type="match status" value="1"/>
</dbReference>
<dbReference type="CDD" id="cd12797">
    <property type="entry name" value="M23_peptidase"/>
    <property type="match status" value="1"/>
</dbReference>
<protein>
    <submittedName>
        <fullName evidence="3">M23 family metallopeptidase</fullName>
        <ecNumber evidence="3">3.4.24.-</ecNumber>
    </submittedName>
</protein>
<sequence>MKRLMRPSRFAKLAVAVAICVPIAACSSSSDSSSDESSTESTASVPAVVTPVIASVIAAPVAVLATDKKIHMAYELMLTNVLTSPTTIRSVKAKAGDRTLFDLSGDKLTLPWIKVLGAKEPGTVLGPGQSALVWIDATVDTRAEVPDTISHAVDIEVAEPSPPLIPQTLVEDVATTKVDKNEPIVIKPPLDGAHWLDGDSCCEVGGHRGAANPINGQLFVAERFAIDYVQLTNDGLLYTGDKTKTSSYAYFGANVHAVADGKVVAVVNNLPEQTPSIGATGVRIDEYGGNHVVQDIGNGHYAFYAHLQEKDGVKVKVGDDLKAGQVIGLLGNTGNSDAPHLHFHVMDGPDPLAANGLPFEFDSFELEGRIISNDNTQALLDDGAKAEYEPKVDAGQRTNESPLIRDIMGYKVSS</sequence>
<evidence type="ECO:0000256" key="1">
    <source>
        <dbReference type="SAM" id="SignalP"/>
    </source>
</evidence>
<accession>A0ABW7JHK1</accession>
<feature type="domain" description="M23ase beta-sheet core" evidence="2">
    <location>
        <begin position="252"/>
        <end position="348"/>
    </location>
</feature>
<evidence type="ECO:0000313" key="3">
    <source>
        <dbReference type="EMBL" id="MFH5207240.1"/>
    </source>
</evidence>
<reference evidence="3 4" key="1">
    <citation type="submission" date="2024-10" db="EMBL/GenBank/DDBJ databases">
        <authorList>
            <person name="Riesco R."/>
        </authorList>
    </citation>
    <scope>NUCLEOTIDE SEQUENCE [LARGE SCALE GENOMIC DNA]</scope>
    <source>
        <strain evidence="3 4">NCIMB 15449</strain>
    </source>
</reference>
<dbReference type="Gene3D" id="2.70.70.10">
    <property type="entry name" value="Glucose Permease (Domain IIA)"/>
    <property type="match status" value="1"/>
</dbReference>
<keyword evidence="3" id="KW-0378">Hydrolase</keyword>
<dbReference type="PANTHER" id="PTHR21666">
    <property type="entry name" value="PEPTIDASE-RELATED"/>
    <property type="match status" value="1"/>
</dbReference>
<evidence type="ECO:0000259" key="2">
    <source>
        <dbReference type="Pfam" id="PF01551"/>
    </source>
</evidence>
<proteinExistence type="predicted"/>
<gene>
    <name evidence="3" type="ORF">ACHIPZ_03255</name>
</gene>
<name>A0ABW7JHK1_9NOCA</name>
<dbReference type="InterPro" id="IPR050570">
    <property type="entry name" value="Cell_wall_metabolism_enzyme"/>
</dbReference>
<dbReference type="InterPro" id="IPR016047">
    <property type="entry name" value="M23ase_b-sheet_dom"/>
</dbReference>
<dbReference type="EMBL" id="JBIMSO010000012">
    <property type="protein sequence ID" value="MFH5207240.1"/>
    <property type="molecule type" value="Genomic_DNA"/>
</dbReference>
<dbReference type="Pfam" id="PF01551">
    <property type="entry name" value="Peptidase_M23"/>
    <property type="match status" value="1"/>
</dbReference>
<feature type="signal peptide" evidence="1">
    <location>
        <begin position="1"/>
        <end position="27"/>
    </location>
</feature>
<dbReference type="Proteomes" id="UP001609175">
    <property type="component" value="Unassembled WGS sequence"/>
</dbReference>
<dbReference type="PANTHER" id="PTHR21666:SF270">
    <property type="entry name" value="MUREIN HYDROLASE ACTIVATOR ENVC"/>
    <property type="match status" value="1"/>
</dbReference>
<dbReference type="EC" id="3.4.24.-" evidence="3"/>
<comment type="caution">
    <text evidence="3">The sequence shown here is derived from an EMBL/GenBank/DDBJ whole genome shotgun (WGS) entry which is preliminary data.</text>
</comment>
<dbReference type="InterPro" id="IPR011055">
    <property type="entry name" value="Dup_hybrid_motif"/>
</dbReference>
<keyword evidence="1" id="KW-0732">Signal</keyword>